<dbReference type="Pfam" id="PF01582">
    <property type="entry name" value="TIR"/>
    <property type="match status" value="1"/>
</dbReference>
<evidence type="ECO:0008006" key="5">
    <source>
        <dbReference type="Google" id="ProtNLM"/>
    </source>
</evidence>
<dbReference type="SUPFAM" id="SSF52200">
    <property type="entry name" value="Toll/Interleukin receptor TIR domain"/>
    <property type="match status" value="1"/>
</dbReference>
<dbReference type="InterPro" id="IPR042197">
    <property type="entry name" value="Apaf_helical"/>
</dbReference>
<gene>
    <name evidence="3" type="ORF">WN944_006202</name>
</gene>
<dbReference type="Proteomes" id="UP001428341">
    <property type="component" value="Unassembled WGS sequence"/>
</dbReference>
<dbReference type="EMBL" id="JBCGBO010000003">
    <property type="protein sequence ID" value="KAK9214214.1"/>
    <property type="molecule type" value="Genomic_DNA"/>
</dbReference>
<sequence length="300" mass="34880">MNLLRLFTARTRVVHKWVFSIFFEVEPTVVRKQTRSFHEAFAKHEEAFRESTEKVQNWRHALTEVANPSGWHLKDRHEVEFIQEIVKEISRKKGPRTLGILDDLVEMNSRLKKLRLLLDAESRDVRMIGICGMGGVDIEIRNDFEGIQMIKRELRRRNVLVVIDDAVHIRQLNRLAGKHSWFGSGSRIIIPTRDEHLLRTLRVDGVYKVEKLDDDEALELFNKRAFDGQPSKDYVELIKRIVKYADGLPFALETLGSVLFGRSVDGWRSTLERLNKHSADEILDVLEISFNGLKGRIEIM</sequence>
<dbReference type="GO" id="GO:0007165">
    <property type="term" value="P:signal transduction"/>
    <property type="evidence" value="ECO:0007669"/>
    <property type="project" value="InterPro"/>
</dbReference>
<dbReference type="Pfam" id="PF00931">
    <property type="entry name" value="NB-ARC"/>
    <property type="match status" value="1"/>
</dbReference>
<feature type="domain" description="TIR" evidence="2">
    <location>
        <begin position="18"/>
        <end position="95"/>
    </location>
</feature>
<dbReference type="Gene3D" id="1.10.8.430">
    <property type="entry name" value="Helical domain of apoptotic protease-activating factors"/>
    <property type="match status" value="1"/>
</dbReference>
<accession>A0AAP0QTL2</accession>
<dbReference type="Gene3D" id="3.40.50.10140">
    <property type="entry name" value="Toll/interleukin-1 receptor homology (TIR) domain"/>
    <property type="match status" value="1"/>
</dbReference>
<evidence type="ECO:0000313" key="4">
    <source>
        <dbReference type="Proteomes" id="UP001428341"/>
    </source>
</evidence>
<dbReference type="GO" id="GO:0006952">
    <property type="term" value="P:defense response"/>
    <property type="evidence" value="ECO:0007669"/>
    <property type="project" value="InterPro"/>
</dbReference>
<evidence type="ECO:0000259" key="2">
    <source>
        <dbReference type="Pfam" id="PF01582"/>
    </source>
</evidence>
<dbReference type="InterPro" id="IPR000157">
    <property type="entry name" value="TIR_dom"/>
</dbReference>
<dbReference type="PANTHER" id="PTHR11017:SF510">
    <property type="entry name" value="ADP-RIBOSYL CYCLASE_CYCLIC ADP-RIBOSE HYDROLASE"/>
    <property type="match status" value="1"/>
</dbReference>
<proteinExistence type="predicted"/>
<name>A0AAP0QTL2_9ROSI</name>
<dbReference type="PANTHER" id="PTHR11017">
    <property type="entry name" value="LEUCINE-RICH REPEAT-CONTAINING PROTEIN"/>
    <property type="match status" value="1"/>
</dbReference>
<dbReference type="InterPro" id="IPR035897">
    <property type="entry name" value="Toll_tir_struct_dom_sf"/>
</dbReference>
<dbReference type="SUPFAM" id="SSF52540">
    <property type="entry name" value="P-loop containing nucleoside triphosphate hydrolases"/>
    <property type="match status" value="1"/>
</dbReference>
<feature type="domain" description="NB-ARC" evidence="1">
    <location>
        <begin position="137"/>
        <end position="228"/>
    </location>
</feature>
<organism evidence="3 4">
    <name type="scientific">Citrus x changshan-huyou</name>
    <dbReference type="NCBI Taxonomy" id="2935761"/>
    <lineage>
        <taxon>Eukaryota</taxon>
        <taxon>Viridiplantae</taxon>
        <taxon>Streptophyta</taxon>
        <taxon>Embryophyta</taxon>
        <taxon>Tracheophyta</taxon>
        <taxon>Spermatophyta</taxon>
        <taxon>Magnoliopsida</taxon>
        <taxon>eudicotyledons</taxon>
        <taxon>Gunneridae</taxon>
        <taxon>Pentapetalae</taxon>
        <taxon>rosids</taxon>
        <taxon>malvids</taxon>
        <taxon>Sapindales</taxon>
        <taxon>Rutaceae</taxon>
        <taxon>Aurantioideae</taxon>
        <taxon>Citrus</taxon>
    </lineage>
</organism>
<evidence type="ECO:0000313" key="3">
    <source>
        <dbReference type="EMBL" id="KAK9214214.1"/>
    </source>
</evidence>
<dbReference type="Gene3D" id="3.40.50.300">
    <property type="entry name" value="P-loop containing nucleotide triphosphate hydrolases"/>
    <property type="match status" value="1"/>
</dbReference>
<dbReference type="InterPro" id="IPR002182">
    <property type="entry name" value="NB-ARC"/>
</dbReference>
<comment type="caution">
    <text evidence="3">The sequence shown here is derived from an EMBL/GenBank/DDBJ whole genome shotgun (WGS) entry which is preliminary data.</text>
</comment>
<protein>
    <recommendedName>
        <fullName evidence="5">TIR domain-containing protein</fullName>
    </recommendedName>
</protein>
<dbReference type="GO" id="GO:0043531">
    <property type="term" value="F:ADP binding"/>
    <property type="evidence" value="ECO:0007669"/>
    <property type="project" value="InterPro"/>
</dbReference>
<keyword evidence="4" id="KW-1185">Reference proteome</keyword>
<evidence type="ECO:0000259" key="1">
    <source>
        <dbReference type="Pfam" id="PF00931"/>
    </source>
</evidence>
<dbReference type="InterPro" id="IPR027417">
    <property type="entry name" value="P-loop_NTPase"/>
</dbReference>
<reference evidence="3 4" key="1">
    <citation type="submission" date="2024-05" db="EMBL/GenBank/DDBJ databases">
        <title>Haplotype-resolved chromosome-level genome assembly of Huyou (Citrus changshanensis).</title>
        <authorList>
            <person name="Miao C."/>
            <person name="Chen W."/>
            <person name="Wu Y."/>
            <person name="Wang L."/>
            <person name="Zhao S."/>
            <person name="Grierson D."/>
            <person name="Xu C."/>
            <person name="Chen K."/>
        </authorList>
    </citation>
    <scope>NUCLEOTIDE SEQUENCE [LARGE SCALE GENOMIC DNA]</scope>
    <source>
        <strain evidence="3">01-14</strain>
        <tissue evidence="3">Leaf</tissue>
    </source>
</reference>
<dbReference type="InterPro" id="IPR044974">
    <property type="entry name" value="Disease_R_plants"/>
</dbReference>
<dbReference type="AlphaFoldDB" id="A0AAP0QTL2"/>